<accession>A0A7J8C0S3</accession>
<reference evidence="2 3" key="1">
    <citation type="journal article" date="2020" name="Nature">
        <title>Six reference-quality genomes reveal evolution of bat adaptations.</title>
        <authorList>
            <person name="Jebb D."/>
            <person name="Huang Z."/>
            <person name="Pippel M."/>
            <person name="Hughes G.M."/>
            <person name="Lavrichenko K."/>
            <person name="Devanna P."/>
            <person name="Winkler S."/>
            <person name="Jermiin L.S."/>
            <person name="Skirmuntt E.C."/>
            <person name="Katzourakis A."/>
            <person name="Burkitt-Gray L."/>
            <person name="Ray D.A."/>
            <person name="Sullivan K.A.M."/>
            <person name="Roscito J.G."/>
            <person name="Kirilenko B.M."/>
            <person name="Davalos L.M."/>
            <person name="Corthals A.P."/>
            <person name="Power M.L."/>
            <person name="Jones G."/>
            <person name="Ransome R.D."/>
            <person name="Dechmann D.K.N."/>
            <person name="Locatelli A.G."/>
            <person name="Puechmaille S.J."/>
            <person name="Fedrigo O."/>
            <person name="Jarvis E.D."/>
            <person name="Hiller M."/>
            <person name="Vernes S.C."/>
            <person name="Myers E.W."/>
            <person name="Teeling E.C."/>
        </authorList>
    </citation>
    <scope>NUCLEOTIDE SEQUENCE [LARGE SCALE GENOMIC DNA]</scope>
    <source>
        <strain evidence="2">MMolMol1</strain>
        <tissue evidence="2">Muscle</tissue>
    </source>
</reference>
<name>A0A7J8C0S3_MOLMO</name>
<evidence type="ECO:0000259" key="1">
    <source>
        <dbReference type="PROSITE" id="PS50805"/>
    </source>
</evidence>
<dbReference type="GO" id="GO:0006355">
    <property type="term" value="P:regulation of DNA-templated transcription"/>
    <property type="evidence" value="ECO:0007669"/>
    <property type="project" value="InterPro"/>
</dbReference>
<dbReference type="InterPro" id="IPR036051">
    <property type="entry name" value="KRAB_dom_sf"/>
</dbReference>
<evidence type="ECO:0000313" key="2">
    <source>
        <dbReference type="EMBL" id="KAF6404432.1"/>
    </source>
</evidence>
<sequence length="200" mass="23298">MTLLQESVSFEDLFVDFTQKEWQLLDSCQKDIYKDVMLENYSSLVALGYEFMKPDVIFKLERGEEPWIGDGHIPSSDCEEQVSQVNGHMMWHQDNQEKPKNIKLDHECDAFGKHLNLSINFAPLRKSNNEESWDNRVYIILATEALYINGDSLPVAMFSTAWRNIICSERKTKPLWKQSQGENLVLLVWICIFISVLFMP</sequence>
<dbReference type="InterPro" id="IPR050169">
    <property type="entry name" value="Krueppel_C2H2_ZnF"/>
</dbReference>
<proteinExistence type="predicted"/>
<gene>
    <name evidence="2" type="ORF">HJG59_020213</name>
</gene>
<protein>
    <recommendedName>
        <fullName evidence="1">KRAB domain-containing protein</fullName>
    </recommendedName>
</protein>
<dbReference type="PANTHER" id="PTHR23232">
    <property type="entry name" value="KRAB DOMAIN C2H2 ZINC FINGER"/>
    <property type="match status" value="1"/>
</dbReference>
<dbReference type="CDD" id="cd07765">
    <property type="entry name" value="KRAB_A-box"/>
    <property type="match status" value="1"/>
</dbReference>
<feature type="domain" description="KRAB" evidence="1">
    <location>
        <begin position="8"/>
        <end position="79"/>
    </location>
</feature>
<dbReference type="PROSITE" id="PS50805">
    <property type="entry name" value="KRAB"/>
    <property type="match status" value="1"/>
</dbReference>
<organism evidence="2 3">
    <name type="scientific">Molossus molossus</name>
    <name type="common">Pallas' mastiff bat</name>
    <name type="synonym">Vespertilio molossus</name>
    <dbReference type="NCBI Taxonomy" id="27622"/>
    <lineage>
        <taxon>Eukaryota</taxon>
        <taxon>Metazoa</taxon>
        <taxon>Chordata</taxon>
        <taxon>Craniata</taxon>
        <taxon>Vertebrata</taxon>
        <taxon>Euteleostomi</taxon>
        <taxon>Mammalia</taxon>
        <taxon>Eutheria</taxon>
        <taxon>Laurasiatheria</taxon>
        <taxon>Chiroptera</taxon>
        <taxon>Yangochiroptera</taxon>
        <taxon>Molossidae</taxon>
        <taxon>Molossus</taxon>
    </lineage>
</organism>
<dbReference type="Pfam" id="PF01352">
    <property type="entry name" value="KRAB"/>
    <property type="match status" value="1"/>
</dbReference>
<dbReference type="SUPFAM" id="SSF109640">
    <property type="entry name" value="KRAB domain (Kruppel-associated box)"/>
    <property type="match status" value="1"/>
</dbReference>
<dbReference type="InterPro" id="IPR001909">
    <property type="entry name" value="KRAB"/>
</dbReference>
<dbReference type="EMBL" id="JACASF010000022">
    <property type="protein sequence ID" value="KAF6404432.1"/>
    <property type="molecule type" value="Genomic_DNA"/>
</dbReference>
<dbReference type="AlphaFoldDB" id="A0A7J8C0S3"/>
<dbReference type="Gene3D" id="6.10.140.140">
    <property type="match status" value="1"/>
</dbReference>
<dbReference type="Proteomes" id="UP000550707">
    <property type="component" value="Unassembled WGS sequence"/>
</dbReference>
<dbReference type="SMART" id="SM00349">
    <property type="entry name" value="KRAB"/>
    <property type="match status" value="1"/>
</dbReference>
<keyword evidence="3" id="KW-1185">Reference proteome</keyword>
<dbReference type="PANTHER" id="PTHR23232:SF163">
    <property type="entry name" value="ZINC FINGER PROTEIN 589"/>
    <property type="match status" value="1"/>
</dbReference>
<evidence type="ECO:0000313" key="3">
    <source>
        <dbReference type="Proteomes" id="UP000550707"/>
    </source>
</evidence>
<comment type="caution">
    <text evidence="2">The sequence shown here is derived from an EMBL/GenBank/DDBJ whole genome shotgun (WGS) entry which is preliminary data.</text>
</comment>